<proteinExistence type="inferred from homology"/>
<comment type="caution">
    <text evidence="12">The sequence shown here is derived from an EMBL/GenBank/DDBJ whole genome shotgun (WGS) entry which is preliminary data.</text>
</comment>
<keyword evidence="6 9" id="KW-0547">Nucleotide-binding</keyword>
<reference evidence="12 13" key="1">
    <citation type="submission" date="2020-08" db="EMBL/GenBank/DDBJ databases">
        <title>Genomic Encyclopedia of Type Strains, Phase IV (KMG-IV): sequencing the most valuable type-strain genomes for metagenomic binning, comparative biology and taxonomic classification.</title>
        <authorList>
            <person name="Goeker M."/>
        </authorList>
    </citation>
    <scope>NUCLEOTIDE SEQUENCE [LARGE SCALE GENOMIC DNA]</scope>
    <source>
        <strain evidence="12 13">DSM 25620</strain>
    </source>
</reference>
<dbReference type="InterPro" id="IPR003395">
    <property type="entry name" value="RecF/RecN/SMC_N"/>
</dbReference>
<keyword evidence="5 9" id="KW-0235">DNA replication</keyword>
<comment type="function">
    <text evidence="9 10">The RecF protein is involved in DNA metabolism; it is required for DNA replication and normal SOS inducibility. RecF binds preferentially to single-stranded, linear DNA. It also seems to bind ATP.</text>
</comment>
<dbReference type="Gene3D" id="3.40.50.300">
    <property type="entry name" value="P-loop containing nucleotide triphosphate hydrolases"/>
    <property type="match status" value="1"/>
</dbReference>
<evidence type="ECO:0000256" key="7">
    <source>
        <dbReference type="ARBA" id="ARBA00022840"/>
    </source>
</evidence>
<dbReference type="Proteomes" id="UP000531231">
    <property type="component" value="Unassembled WGS sequence"/>
</dbReference>
<protein>
    <recommendedName>
        <fullName evidence="3 9">DNA replication and repair protein RecF</fullName>
    </recommendedName>
</protein>
<evidence type="ECO:0000256" key="6">
    <source>
        <dbReference type="ARBA" id="ARBA00022741"/>
    </source>
</evidence>
<evidence type="ECO:0000313" key="12">
    <source>
        <dbReference type="EMBL" id="MBB5090322.1"/>
    </source>
</evidence>
<evidence type="ECO:0000256" key="5">
    <source>
        <dbReference type="ARBA" id="ARBA00022705"/>
    </source>
</evidence>
<evidence type="ECO:0000256" key="9">
    <source>
        <dbReference type="HAMAP-Rule" id="MF_00365"/>
    </source>
</evidence>
<keyword evidence="9 10" id="KW-0227">DNA damage</keyword>
<accession>A0A7W8AH35</accession>
<feature type="binding site" evidence="9">
    <location>
        <begin position="47"/>
        <end position="54"/>
    </location>
    <ligand>
        <name>ATP</name>
        <dbReference type="ChEBI" id="CHEBI:30616"/>
    </ligand>
</feature>
<dbReference type="EMBL" id="JACHIL010000001">
    <property type="protein sequence ID" value="MBB5090322.1"/>
    <property type="molecule type" value="Genomic_DNA"/>
</dbReference>
<dbReference type="PROSITE" id="PS00617">
    <property type="entry name" value="RECF_1"/>
    <property type="match status" value="1"/>
</dbReference>
<evidence type="ECO:0000256" key="1">
    <source>
        <dbReference type="ARBA" id="ARBA00004496"/>
    </source>
</evidence>
<evidence type="ECO:0000256" key="2">
    <source>
        <dbReference type="ARBA" id="ARBA00008016"/>
    </source>
</evidence>
<dbReference type="SMART" id="SM00382">
    <property type="entry name" value="AAA"/>
    <property type="match status" value="1"/>
</dbReference>
<evidence type="ECO:0000256" key="3">
    <source>
        <dbReference type="ARBA" id="ARBA00020170"/>
    </source>
</evidence>
<keyword evidence="13" id="KW-1185">Reference proteome</keyword>
<dbReference type="Pfam" id="PF02463">
    <property type="entry name" value="SMC_N"/>
    <property type="match status" value="1"/>
</dbReference>
<keyword evidence="7 9" id="KW-0067">ATP-binding</keyword>
<dbReference type="PANTHER" id="PTHR32182:SF0">
    <property type="entry name" value="DNA REPLICATION AND REPAIR PROTEIN RECF"/>
    <property type="match status" value="1"/>
</dbReference>
<dbReference type="GO" id="GO:0005524">
    <property type="term" value="F:ATP binding"/>
    <property type="evidence" value="ECO:0007669"/>
    <property type="project" value="UniProtKB-UniRule"/>
</dbReference>
<keyword evidence="8 9" id="KW-0238">DNA-binding</keyword>
<dbReference type="SUPFAM" id="SSF52540">
    <property type="entry name" value="P-loop containing nucleoside triphosphate hydrolases"/>
    <property type="match status" value="1"/>
</dbReference>
<dbReference type="InterPro" id="IPR003593">
    <property type="entry name" value="AAA+_ATPase"/>
</dbReference>
<dbReference type="GO" id="GO:0000731">
    <property type="term" value="P:DNA synthesis involved in DNA repair"/>
    <property type="evidence" value="ECO:0007669"/>
    <property type="project" value="TreeGrafter"/>
</dbReference>
<dbReference type="InterPro" id="IPR018078">
    <property type="entry name" value="DNA-binding_RecF_CS"/>
</dbReference>
<sequence length="391" mass="42580">MSTNINIDAQISGRSERVSFRRLRLAHFRNYESLSLPLSGGHVVLTGENGAGKTNLLEAVSFLSPGRGMRRAAYADVSRSGAPDGFAIHALLESASYGEAEIGTGLAGTNGEAGRKVRINGAPASADQLLDYSRIIWLIPAMDGLFTGSAGDRRRFLDRMVLAIDVSHGKRVLDYEKAMRSRNRLISDYNSDAQWLDAIEAQMAELGTAIAAARAELMSLIAAMIEQTPDDSPFPKVDCFLEGELEGRIRLEAALDLEENFRRTLRDMRGRDRAAGRTLDGPHRTDMVVHHRPKGMQAALCSTGEQKALLIGLVLAHARLTANLANMTPVLLLDEIAAHLDEGRRAALFDIIDDLGAQAFMTGTDRALFRDLKGEAQFFNVSGANLTAYDI</sequence>
<dbReference type="GO" id="GO:0005737">
    <property type="term" value="C:cytoplasm"/>
    <property type="evidence" value="ECO:0007669"/>
    <property type="project" value="UniProtKB-SubCell"/>
</dbReference>
<gene>
    <name evidence="9" type="primary">recF</name>
    <name evidence="12" type="ORF">HNQ68_000834</name>
</gene>
<dbReference type="PROSITE" id="PS00618">
    <property type="entry name" value="RECF_2"/>
    <property type="match status" value="1"/>
</dbReference>
<dbReference type="GO" id="GO:0006302">
    <property type="term" value="P:double-strand break repair"/>
    <property type="evidence" value="ECO:0007669"/>
    <property type="project" value="TreeGrafter"/>
</dbReference>
<comment type="similarity">
    <text evidence="2 9 10">Belongs to the RecF family.</text>
</comment>
<evidence type="ECO:0000256" key="4">
    <source>
        <dbReference type="ARBA" id="ARBA00022490"/>
    </source>
</evidence>
<evidence type="ECO:0000256" key="8">
    <source>
        <dbReference type="ARBA" id="ARBA00023125"/>
    </source>
</evidence>
<feature type="domain" description="AAA+ ATPase" evidence="11">
    <location>
        <begin position="39"/>
        <end position="384"/>
    </location>
</feature>
<dbReference type="CDD" id="cd03242">
    <property type="entry name" value="ABC_RecF"/>
    <property type="match status" value="1"/>
</dbReference>
<dbReference type="InterPro" id="IPR042174">
    <property type="entry name" value="RecF_2"/>
</dbReference>
<keyword evidence="9 10" id="KW-0234">DNA repair</keyword>
<dbReference type="InterPro" id="IPR027417">
    <property type="entry name" value="P-loop_NTPase"/>
</dbReference>
<dbReference type="HAMAP" id="MF_00365">
    <property type="entry name" value="RecF"/>
    <property type="match status" value="1"/>
</dbReference>
<dbReference type="InterPro" id="IPR001238">
    <property type="entry name" value="DNA-binding_RecF"/>
</dbReference>
<dbReference type="GO" id="GO:0006260">
    <property type="term" value="P:DNA replication"/>
    <property type="evidence" value="ECO:0007669"/>
    <property type="project" value="UniProtKB-UniRule"/>
</dbReference>
<evidence type="ECO:0000259" key="11">
    <source>
        <dbReference type="SMART" id="SM00382"/>
    </source>
</evidence>
<dbReference type="PANTHER" id="PTHR32182">
    <property type="entry name" value="DNA REPLICATION AND REPAIR PROTEIN RECF"/>
    <property type="match status" value="1"/>
</dbReference>
<dbReference type="GO" id="GO:0003697">
    <property type="term" value="F:single-stranded DNA binding"/>
    <property type="evidence" value="ECO:0007669"/>
    <property type="project" value="UniProtKB-UniRule"/>
</dbReference>
<dbReference type="AlphaFoldDB" id="A0A7W8AH35"/>
<dbReference type="NCBIfam" id="TIGR00611">
    <property type="entry name" value="recf"/>
    <property type="match status" value="1"/>
</dbReference>
<dbReference type="GO" id="GO:0009432">
    <property type="term" value="P:SOS response"/>
    <property type="evidence" value="ECO:0007669"/>
    <property type="project" value="UniProtKB-UniRule"/>
</dbReference>
<organism evidence="12 13">
    <name type="scientific">Pseudochrobactrum saccharolyticum</name>
    <dbReference type="NCBI Taxonomy" id="354352"/>
    <lineage>
        <taxon>Bacteria</taxon>
        <taxon>Pseudomonadati</taxon>
        <taxon>Pseudomonadota</taxon>
        <taxon>Alphaproteobacteria</taxon>
        <taxon>Hyphomicrobiales</taxon>
        <taxon>Brucellaceae</taxon>
        <taxon>Pseudochrobactrum</taxon>
    </lineage>
</organism>
<dbReference type="Gene3D" id="1.20.1050.90">
    <property type="entry name" value="RecF/RecN/SMC, N-terminal domain"/>
    <property type="match status" value="1"/>
</dbReference>
<evidence type="ECO:0000313" key="13">
    <source>
        <dbReference type="Proteomes" id="UP000531231"/>
    </source>
</evidence>
<keyword evidence="9 10" id="KW-0742">SOS response</keyword>
<keyword evidence="4 9" id="KW-0963">Cytoplasm</keyword>
<name>A0A7W8AH35_9HYPH</name>
<evidence type="ECO:0000256" key="10">
    <source>
        <dbReference type="RuleBase" id="RU000578"/>
    </source>
</evidence>
<comment type="subcellular location">
    <subcellularLocation>
        <location evidence="1 9 10">Cytoplasm</location>
    </subcellularLocation>
</comment>